<keyword evidence="4" id="KW-0812">Transmembrane</keyword>
<keyword evidence="9" id="KW-0325">Glycoprotein</keyword>
<evidence type="ECO:0008006" key="12">
    <source>
        <dbReference type="Google" id="ProtNLM"/>
    </source>
</evidence>
<keyword evidence="5" id="KW-0735">Signal-anchor</keyword>
<protein>
    <recommendedName>
        <fullName evidence="12">Galactose-3-O-sulfotransferase 4</fullName>
    </recommendedName>
</protein>
<keyword evidence="8" id="KW-0472">Membrane</keyword>
<reference evidence="11" key="1">
    <citation type="submission" date="2018-06" db="EMBL/GenBank/DDBJ databases">
        <title>Genome assembly of Danube salmon.</title>
        <authorList>
            <person name="Macqueen D.J."/>
            <person name="Gundappa M.K."/>
        </authorList>
    </citation>
    <scope>NUCLEOTIDE SEQUENCE [LARGE SCALE GENOMIC DNA]</scope>
</reference>
<dbReference type="AlphaFoldDB" id="A0A4W5PSB0"/>
<dbReference type="Pfam" id="PF06990">
    <property type="entry name" value="Gal-3-0_sulfotr"/>
    <property type="match status" value="1"/>
</dbReference>
<keyword evidence="11" id="KW-1185">Reference proteome</keyword>
<reference evidence="10" key="2">
    <citation type="submission" date="2025-08" db="UniProtKB">
        <authorList>
            <consortium name="Ensembl"/>
        </authorList>
    </citation>
    <scope>IDENTIFICATION</scope>
</reference>
<evidence type="ECO:0000256" key="7">
    <source>
        <dbReference type="ARBA" id="ARBA00023034"/>
    </source>
</evidence>
<evidence type="ECO:0000256" key="4">
    <source>
        <dbReference type="ARBA" id="ARBA00022692"/>
    </source>
</evidence>
<evidence type="ECO:0000313" key="10">
    <source>
        <dbReference type="Ensembl" id="ENSHHUP00000066452.1"/>
    </source>
</evidence>
<dbReference type="SUPFAM" id="SSF52540">
    <property type="entry name" value="P-loop containing nucleoside triphosphate hydrolases"/>
    <property type="match status" value="1"/>
</dbReference>
<dbReference type="Gene3D" id="3.40.50.300">
    <property type="entry name" value="P-loop containing nucleotide triphosphate hydrolases"/>
    <property type="match status" value="1"/>
</dbReference>
<comment type="subcellular location">
    <subcellularLocation>
        <location evidence="1">Golgi apparatus membrane</location>
        <topology evidence="1">Single-pass type II membrane protein</topology>
    </subcellularLocation>
</comment>
<name>A0A4W5PSB0_9TELE</name>
<keyword evidence="6" id="KW-1133">Transmembrane helix</keyword>
<dbReference type="STRING" id="62062.ENSHHUP00000066452"/>
<comment type="similarity">
    <text evidence="2">Belongs to the galactose-3-O-sulfotransferase family.</text>
</comment>
<dbReference type="InterPro" id="IPR027417">
    <property type="entry name" value="P-loop_NTPase"/>
</dbReference>
<dbReference type="Ensembl" id="ENSHHUT00000068690.1">
    <property type="protein sequence ID" value="ENSHHUP00000066452.1"/>
    <property type="gene ID" value="ENSHHUG00000039166.1"/>
</dbReference>
<evidence type="ECO:0000256" key="2">
    <source>
        <dbReference type="ARBA" id="ARBA00008124"/>
    </source>
</evidence>
<dbReference type="InterPro" id="IPR009729">
    <property type="entry name" value="Gal-3-0_sulfotransfrase"/>
</dbReference>
<dbReference type="PANTHER" id="PTHR14647">
    <property type="entry name" value="GALACTOSE-3-O-SULFOTRANSFERASE"/>
    <property type="match status" value="1"/>
</dbReference>
<evidence type="ECO:0000256" key="8">
    <source>
        <dbReference type="ARBA" id="ARBA00023136"/>
    </source>
</evidence>
<dbReference type="Proteomes" id="UP000314982">
    <property type="component" value="Unassembled WGS sequence"/>
</dbReference>
<dbReference type="GO" id="GO:0001733">
    <property type="term" value="F:galactosylceramide sulfotransferase activity"/>
    <property type="evidence" value="ECO:0007669"/>
    <property type="project" value="InterPro"/>
</dbReference>
<dbReference type="GO" id="GO:0009247">
    <property type="term" value="P:glycolipid biosynthetic process"/>
    <property type="evidence" value="ECO:0007669"/>
    <property type="project" value="InterPro"/>
</dbReference>
<accession>A0A4W5PSB0</accession>
<evidence type="ECO:0000256" key="5">
    <source>
        <dbReference type="ARBA" id="ARBA00022968"/>
    </source>
</evidence>
<evidence type="ECO:0000313" key="11">
    <source>
        <dbReference type="Proteomes" id="UP000314982"/>
    </source>
</evidence>
<keyword evidence="7" id="KW-0333">Golgi apparatus</keyword>
<evidence type="ECO:0000256" key="9">
    <source>
        <dbReference type="ARBA" id="ARBA00023180"/>
    </source>
</evidence>
<proteinExistence type="inferred from homology"/>
<sequence length="372" mass="42791">MTLRWLSTQLWRHRVMGLLMALWTVFLSLSPHTIMSPPPVAFLKTHKTGSSTVQNLMFRLGEKENLTFAFPYYAYQFTDFVDELPPGSSQFDMLCSHMRLDLGQLKQVMPRNTIYITLLRDPLQTFESVFSYYTSTVPAFTLAKKAADTANRKSALSVFLEAPESYWDPTEPGNGLARNPMSFDLGLSSQEWNASWPMELTQLEEAFQLVMIAEHFDESLVLLGALLQLEPEELAYVHLNVRAPSDITPLEEDTKARLRAWNSLDVLLYNLFLQVFWEKAEQYGLGRLKREVALLRASTQRLRQKCVAPGELEDLVRPWQTDTVTILGYEVRGNLTLQEEGLCVRLVLPELQYHSHLYFQQYGHDMRSIPTD</sequence>
<dbReference type="GeneTree" id="ENSGT00950000182923"/>
<evidence type="ECO:0000256" key="6">
    <source>
        <dbReference type="ARBA" id="ARBA00022989"/>
    </source>
</evidence>
<evidence type="ECO:0000256" key="3">
    <source>
        <dbReference type="ARBA" id="ARBA00022679"/>
    </source>
</evidence>
<reference evidence="10" key="3">
    <citation type="submission" date="2025-09" db="UniProtKB">
        <authorList>
            <consortium name="Ensembl"/>
        </authorList>
    </citation>
    <scope>IDENTIFICATION</scope>
</reference>
<organism evidence="10 11">
    <name type="scientific">Hucho hucho</name>
    <name type="common">huchen</name>
    <dbReference type="NCBI Taxonomy" id="62062"/>
    <lineage>
        <taxon>Eukaryota</taxon>
        <taxon>Metazoa</taxon>
        <taxon>Chordata</taxon>
        <taxon>Craniata</taxon>
        <taxon>Vertebrata</taxon>
        <taxon>Euteleostomi</taxon>
        <taxon>Actinopterygii</taxon>
        <taxon>Neopterygii</taxon>
        <taxon>Teleostei</taxon>
        <taxon>Protacanthopterygii</taxon>
        <taxon>Salmoniformes</taxon>
        <taxon>Salmonidae</taxon>
        <taxon>Salmoninae</taxon>
        <taxon>Hucho</taxon>
    </lineage>
</organism>
<evidence type="ECO:0000256" key="1">
    <source>
        <dbReference type="ARBA" id="ARBA00004323"/>
    </source>
</evidence>
<keyword evidence="3" id="KW-0808">Transferase</keyword>
<dbReference type="PANTHER" id="PTHR14647:SF84">
    <property type="entry name" value="GALACTOSE-3-O-SULFOTRANSFERASE 2-LIKE"/>
    <property type="match status" value="1"/>
</dbReference>
<dbReference type="GO" id="GO:0000139">
    <property type="term" value="C:Golgi membrane"/>
    <property type="evidence" value="ECO:0007669"/>
    <property type="project" value="UniProtKB-SubCell"/>
</dbReference>